<reference evidence="1 2" key="1">
    <citation type="submission" date="2016-08" db="EMBL/GenBank/DDBJ databases">
        <title>Draft genome of the agarase producing Sphingomonas sp. MCT13.</title>
        <authorList>
            <person name="D'Andrea M.M."/>
            <person name="Rossolini G.M."/>
            <person name="Thaller M.C."/>
        </authorList>
    </citation>
    <scope>NUCLEOTIDE SEQUENCE [LARGE SCALE GENOMIC DNA]</scope>
    <source>
        <strain evidence="1 2">MCT13</strain>
    </source>
</reference>
<proteinExistence type="predicted"/>
<dbReference type="STRING" id="1888892.BFL28_04035"/>
<dbReference type="NCBIfam" id="TIGR02466">
    <property type="entry name" value="TIGR02466 family protein"/>
    <property type="match status" value="1"/>
</dbReference>
<dbReference type="SUPFAM" id="SSF51197">
    <property type="entry name" value="Clavaminate synthase-like"/>
    <property type="match status" value="1"/>
</dbReference>
<evidence type="ECO:0000313" key="2">
    <source>
        <dbReference type="Proteomes" id="UP000094487"/>
    </source>
</evidence>
<comment type="caution">
    <text evidence="1">The sequence shown here is derived from an EMBL/GenBank/DDBJ whole genome shotgun (WGS) entry which is preliminary data.</text>
</comment>
<accession>A0A1E3LSW4</accession>
<keyword evidence="2" id="KW-1185">Reference proteome</keyword>
<name>A0A1E3LSW4_9SPHN</name>
<dbReference type="RefSeq" id="WP_069321379.1">
    <property type="nucleotide sequence ID" value="NZ_MDDS01000046.1"/>
</dbReference>
<organism evidence="1 2">
    <name type="scientific">Sphingomonas turrisvirgatae</name>
    <dbReference type="NCBI Taxonomy" id="1888892"/>
    <lineage>
        <taxon>Bacteria</taxon>
        <taxon>Pseudomonadati</taxon>
        <taxon>Pseudomonadota</taxon>
        <taxon>Alphaproteobacteria</taxon>
        <taxon>Sphingomonadales</taxon>
        <taxon>Sphingomonadaceae</taxon>
        <taxon>Sphingomonas</taxon>
    </lineage>
</organism>
<gene>
    <name evidence="1" type="ORF">BFL28_04035</name>
</gene>
<dbReference type="OrthoDB" id="9783136at2"/>
<dbReference type="InterPro" id="IPR012668">
    <property type="entry name" value="CHP02466"/>
</dbReference>
<dbReference type="AlphaFoldDB" id="A0A1E3LSW4"/>
<dbReference type="EMBL" id="MDDS01000046">
    <property type="protein sequence ID" value="ODP36886.1"/>
    <property type="molecule type" value="Genomic_DNA"/>
</dbReference>
<evidence type="ECO:0008006" key="3">
    <source>
        <dbReference type="Google" id="ProtNLM"/>
    </source>
</evidence>
<protein>
    <recommendedName>
        <fullName evidence="3">Fe2OG dioxygenase domain-containing protein</fullName>
    </recommendedName>
</protein>
<dbReference type="Proteomes" id="UP000094487">
    <property type="component" value="Unassembled WGS sequence"/>
</dbReference>
<dbReference type="Gene3D" id="2.60.120.620">
    <property type="entry name" value="q2cbj1_9rhob like domain"/>
    <property type="match status" value="1"/>
</dbReference>
<sequence length="200" mass="22209">MTIRTLFATRFSQTQLDDAALLDELAEACRDLAQQDGAGRAWSRAHGYRGYTSYASLNDLPARDPRFADLVRHLNRQVARFADACAFDLGGRKLKLDSLWVNVLKPGGTHSGHIHPHSIVSGTIYVEVPPGAGALKLEDPRLPLLMAAPPRRADAPEDLHTFIYAEPGPGSIFLWESWLRHEVMPHAGKGERISISFNYR</sequence>
<dbReference type="Pfam" id="PF13759">
    <property type="entry name" value="2OG-FeII_Oxy_5"/>
    <property type="match status" value="1"/>
</dbReference>
<evidence type="ECO:0000313" key="1">
    <source>
        <dbReference type="EMBL" id="ODP36886.1"/>
    </source>
</evidence>